<dbReference type="EMBL" id="JBJUIK010000013">
    <property type="protein sequence ID" value="KAL3505929.1"/>
    <property type="molecule type" value="Genomic_DNA"/>
</dbReference>
<dbReference type="CDD" id="cd07245">
    <property type="entry name" value="VOC_like"/>
    <property type="match status" value="1"/>
</dbReference>
<name>A0ABD2YIV9_9GENT</name>
<accession>A0ABD2YIV9</accession>
<gene>
    <name evidence="2" type="ORF">ACH5RR_031311</name>
</gene>
<dbReference type="PANTHER" id="PTHR47802">
    <property type="entry name" value="GLYOXALASE FAMILY PROTEIN, EXPRESSED"/>
    <property type="match status" value="1"/>
</dbReference>
<sequence>MAAAEGVSLNHVSRESSNIKRLAQFYKEIFGFEQVESPKREFEVIWLKLGPSFYLHLIERDPTAKLPESPWSASSAVADPKNLPRGHHICFSVSNFDSFVQTLKEKGIEIHQKTQVDGKTKQVFFFDPDGNGLEVSSRSAE</sequence>
<reference evidence="2 3" key="1">
    <citation type="submission" date="2024-11" db="EMBL/GenBank/DDBJ databases">
        <title>A near-complete genome assembly of Cinchona calisaya.</title>
        <authorList>
            <person name="Lian D.C."/>
            <person name="Zhao X.W."/>
            <person name="Wei L."/>
        </authorList>
    </citation>
    <scope>NUCLEOTIDE SEQUENCE [LARGE SCALE GENOMIC DNA]</scope>
    <source>
        <tissue evidence="2">Nenye</tissue>
    </source>
</reference>
<feature type="domain" description="VOC" evidence="1">
    <location>
        <begin position="8"/>
        <end position="138"/>
    </location>
</feature>
<evidence type="ECO:0000259" key="1">
    <source>
        <dbReference type="PROSITE" id="PS51819"/>
    </source>
</evidence>
<protein>
    <recommendedName>
        <fullName evidence="1">VOC domain-containing protein</fullName>
    </recommendedName>
</protein>
<keyword evidence="3" id="KW-1185">Reference proteome</keyword>
<dbReference type="Gene3D" id="3.10.180.10">
    <property type="entry name" value="2,3-Dihydroxybiphenyl 1,2-Dioxygenase, domain 1"/>
    <property type="match status" value="1"/>
</dbReference>
<evidence type="ECO:0000313" key="3">
    <source>
        <dbReference type="Proteomes" id="UP001630127"/>
    </source>
</evidence>
<organism evidence="2 3">
    <name type="scientific">Cinchona calisaya</name>
    <dbReference type="NCBI Taxonomy" id="153742"/>
    <lineage>
        <taxon>Eukaryota</taxon>
        <taxon>Viridiplantae</taxon>
        <taxon>Streptophyta</taxon>
        <taxon>Embryophyta</taxon>
        <taxon>Tracheophyta</taxon>
        <taxon>Spermatophyta</taxon>
        <taxon>Magnoliopsida</taxon>
        <taxon>eudicotyledons</taxon>
        <taxon>Gunneridae</taxon>
        <taxon>Pentapetalae</taxon>
        <taxon>asterids</taxon>
        <taxon>lamiids</taxon>
        <taxon>Gentianales</taxon>
        <taxon>Rubiaceae</taxon>
        <taxon>Cinchonoideae</taxon>
        <taxon>Cinchoneae</taxon>
        <taxon>Cinchona</taxon>
    </lineage>
</organism>
<dbReference type="InterPro" id="IPR037523">
    <property type="entry name" value="VOC_core"/>
</dbReference>
<dbReference type="InterPro" id="IPR029068">
    <property type="entry name" value="Glyas_Bleomycin-R_OHBP_Dase"/>
</dbReference>
<dbReference type="SUPFAM" id="SSF54593">
    <property type="entry name" value="Glyoxalase/Bleomycin resistance protein/Dihydroxybiphenyl dioxygenase"/>
    <property type="match status" value="1"/>
</dbReference>
<dbReference type="Proteomes" id="UP001630127">
    <property type="component" value="Unassembled WGS sequence"/>
</dbReference>
<dbReference type="Pfam" id="PF00903">
    <property type="entry name" value="Glyoxalase"/>
    <property type="match status" value="1"/>
</dbReference>
<dbReference type="InterPro" id="IPR004360">
    <property type="entry name" value="Glyas_Fos-R_dOase_dom"/>
</dbReference>
<dbReference type="AlphaFoldDB" id="A0ABD2YIV9"/>
<comment type="caution">
    <text evidence="2">The sequence shown here is derived from an EMBL/GenBank/DDBJ whole genome shotgun (WGS) entry which is preliminary data.</text>
</comment>
<dbReference type="PROSITE" id="PS51819">
    <property type="entry name" value="VOC"/>
    <property type="match status" value="1"/>
</dbReference>
<evidence type="ECO:0000313" key="2">
    <source>
        <dbReference type="EMBL" id="KAL3505929.1"/>
    </source>
</evidence>
<dbReference type="PANTHER" id="PTHR47802:SF1">
    <property type="entry name" value="GLYOXALASE FAMILY PROTEIN, EXPRESSED"/>
    <property type="match status" value="1"/>
</dbReference>
<proteinExistence type="predicted"/>